<dbReference type="Proteomes" id="UP000265566">
    <property type="component" value="Chromosome 4"/>
</dbReference>
<evidence type="ECO:0000313" key="1">
    <source>
        <dbReference type="EMBL" id="RHN60267.1"/>
    </source>
</evidence>
<protein>
    <submittedName>
        <fullName evidence="1">Uncharacterized protein</fullName>
    </submittedName>
</protein>
<gene>
    <name evidence="1" type="ORF">MtrunA17_Chr4g0023851</name>
</gene>
<name>A0A396IBR7_MEDTR</name>
<sequence length="48" mass="5265">MHAEGEKLKGAATLIPTKEEKEESTILGFRVIMKIASPTCNRRTCTSS</sequence>
<proteinExistence type="predicted"/>
<dbReference type="EMBL" id="PSQE01000004">
    <property type="protein sequence ID" value="RHN60267.1"/>
    <property type="molecule type" value="Genomic_DNA"/>
</dbReference>
<comment type="caution">
    <text evidence="1">The sequence shown here is derived from an EMBL/GenBank/DDBJ whole genome shotgun (WGS) entry which is preliminary data.</text>
</comment>
<reference evidence="2" key="1">
    <citation type="journal article" date="2018" name="Nat. Plants">
        <title>Whole-genome landscape of Medicago truncatula symbiotic genes.</title>
        <authorList>
            <person name="Pecrix Y."/>
            <person name="Staton S.E."/>
            <person name="Sallet E."/>
            <person name="Lelandais-Briere C."/>
            <person name="Moreau S."/>
            <person name="Carrere S."/>
            <person name="Blein T."/>
            <person name="Jardinaud M.F."/>
            <person name="Latrasse D."/>
            <person name="Zouine M."/>
            <person name="Zahm M."/>
            <person name="Kreplak J."/>
            <person name="Mayjonade B."/>
            <person name="Satge C."/>
            <person name="Perez M."/>
            <person name="Cauet S."/>
            <person name="Marande W."/>
            <person name="Chantry-Darmon C."/>
            <person name="Lopez-Roques C."/>
            <person name="Bouchez O."/>
            <person name="Berard A."/>
            <person name="Debelle F."/>
            <person name="Munos S."/>
            <person name="Bendahmane A."/>
            <person name="Berges H."/>
            <person name="Niebel A."/>
            <person name="Buitink J."/>
            <person name="Frugier F."/>
            <person name="Benhamed M."/>
            <person name="Crespi M."/>
            <person name="Gouzy J."/>
            <person name="Gamas P."/>
        </authorList>
    </citation>
    <scope>NUCLEOTIDE SEQUENCE [LARGE SCALE GENOMIC DNA]</scope>
    <source>
        <strain evidence="2">cv. Jemalong A17</strain>
    </source>
</reference>
<dbReference type="Gramene" id="rna22547">
    <property type="protein sequence ID" value="RHN60267.1"/>
    <property type="gene ID" value="gene22547"/>
</dbReference>
<evidence type="ECO:0000313" key="2">
    <source>
        <dbReference type="Proteomes" id="UP000265566"/>
    </source>
</evidence>
<organism evidence="1 2">
    <name type="scientific">Medicago truncatula</name>
    <name type="common">Barrel medic</name>
    <name type="synonym">Medicago tribuloides</name>
    <dbReference type="NCBI Taxonomy" id="3880"/>
    <lineage>
        <taxon>Eukaryota</taxon>
        <taxon>Viridiplantae</taxon>
        <taxon>Streptophyta</taxon>
        <taxon>Embryophyta</taxon>
        <taxon>Tracheophyta</taxon>
        <taxon>Spermatophyta</taxon>
        <taxon>Magnoliopsida</taxon>
        <taxon>eudicotyledons</taxon>
        <taxon>Gunneridae</taxon>
        <taxon>Pentapetalae</taxon>
        <taxon>rosids</taxon>
        <taxon>fabids</taxon>
        <taxon>Fabales</taxon>
        <taxon>Fabaceae</taxon>
        <taxon>Papilionoideae</taxon>
        <taxon>50 kb inversion clade</taxon>
        <taxon>NPAAA clade</taxon>
        <taxon>Hologalegina</taxon>
        <taxon>IRL clade</taxon>
        <taxon>Trifolieae</taxon>
        <taxon>Medicago</taxon>
    </lineage>
</organism>
<dbReference type="AlphaFoldDB" id="A0A396IBR7"/>
<accession>A0A396IBR7</accession>